<sequence length="119" mass="13535">MEEKLLDRDDHLVVLWTSSDRDVAEKMVFMYTLNSKLRKWWSEVTLIVWGPSSKLLSEDQALQDQVVKMIEIGVEVVACKACADQYGVSDHLSELGIDVKYMGQPLTAYLKQGTKLITL</sequence>
<protein>
    <submittedName>
        <fullName evidence="1">DsrE family protein</fullName>
    </submittedName>
</protein>
<reference evidence="1 2" key="1">
    <citation type="submission" date="2023-04" db="EMBL/GenBank/DDBJ databases">
        <title>Fusibacter bizertensis strain WBS, isolated from littoral bottom sediments of the Arctic seas - biochemical and genomic analysis.</title>
        <authorList>
            <person name="Brioukhanov A.L."/>
        </authorList>
    </citation>
    <scope>NUCLEOTIDE SEQUENCE [LARGE SCALE GENOMIC DNA]</scope>
    <source>
        <strain evidence="1 2">WBS</strain>
    </source>
</reference>
<organism evidence="1 2">
    <name type="scientific">Fusibacter bizertensis</name>
    <dbReference type="NCBI Taxonomy" id="1488331"/>
    <lineage>
        <taxon>Bacteria</taxon>
        <taxon>Bacillati</taxon>
        <taxon>Bacillota</taxon>
        <taxon>Clostridia</taxon>
        <taxon>Eubacteriales</taxon>
        <taxon>Eubacteriales Family XII. Incertae Sedis</taxon>
        <taxon>Fusibacter</taxon>
    </lineage>
</organism>
<evidence type="ECO:0000313" key="1">
    <source>
        <dbReference type="EMBL" id="MDH8678223.1"/>
    </source>
</evidence>
<dbReference type="Gene3D" id="3.40.1260.10">
    <property type="entry name" value="DsrEFH-like"/>
    <property type="match status" value="1"/>
</dbReference>
<gene>
    <name evidence="1" type="ORF">QE109_08695</name>
</gene>
<dbReference type="RefSeq" id="WP_281094063.1">
    <property type="nucleotide sequence ID" value="NZ_JARYZI010000005.1"/>
</dbReference>
<dbReference type="EMBL" id="JARYZI010000005">
    <property type="protein sequence ID" value="MDH8678223.1"/>
    <property type="molecule type" value="Genomic_DNA"/>
</dbReference>
<keyword evidence="2" id="KW-1185">Reference proteome</keyword>
<dbReference type="Proteomes" id="UP001158045">
    <property type="component" value="Unassembled WGS sequence"/>
</dbReference>
<dbReference type="InterPro" id="IPR003787">
    <property type="entry name" value="Sulphur_relay_DsrE/F-like"/>
</dbReference>
<dbReference type="Pfam" id="PF02635">
    <property type="entry name" value="DsrE"/>
    <property type="match status" value="1"/>
</dbReference>
<name>A0ABT6NCU6_9FIRM</name>
<dbReference type="SUPFAM" id="SSF75169">
    <property type="entry name" value="DsrEFH-like"/>
    <property type="match status" value="1"/>
</dbReference>
<dbReference type="InterPro" id="IPR027396">
    <property type="entry name" value="DsrEFH-like"/>
</dbReference>
<accession>A0ABT6NCU6</accession>
<proteinExistence type="predicted"/>
<evidence type="ECO:0000313" key="2">
    <source>
        <dbReference type="Proteomes" id="UP001158045"/>
    </source>
</evidence>
<comment type="caution">
    <text evidence="1">The sequence shown here is derived from an EMBL/GenBank/DDBJ whole genome shotgun (WGS) entry which is preliminary data.</text>
</comment>